<comment type="caution">
    <text evidence="6">The sequence shown here is derived from an EMBL/GenBank/DDBJ whole genome shotgun (WGS) entry which is preliminary data.</text>
</comment>
<dbReference type="InterPro" id="IPR011010">
    <property type="entry name" value="DNA_brk_join_enz"/>
</dbReference>
<evidence type="ECO:0000256" key="2">
    <source>
        <dbReference type="ARBA" id="ARBA00023172"/>
    </source>
</evidence>
<organism evidence="6 7">
    <name type="scientific">Streptomyces smaragdinus</name>
    <dbReference type="NCBI Taxonomy" id="2585196"/>
    <lineage>
        <taxon>Bacteria</taxon>
        <taxon>Bacillati</taxon>
        <taxon>Actinomycetota</taxon>
        <taxon>Actinomycetes</taxon>
        <taxon>Kitasatosporales</taxon>
        <taxon>Streptomycetaceae</taxon>
        <taxon>Streptomyces</taxon>
    </lineage>
</organism>
<dbReference type="InterPro" id="IPR002104">
    <property type="entry name" value="Integrase_catalytic"/>
</dbReference>
<sequence length="381" mass="41966">MSERADSTSEPDDTPGVVLDSAIGSELAFPSADPRQHWPLHARRLYDKLIAIYGEGDALPTVAAAWIARQRSANTQKTYARGFTVFEAYVREHGVHPFAVTFMLADTFRLYLETAPTLIRVKGGAKNELAAAGPPRSDASRANVLSAASSFYDYTLRLDGLPVAKNPFAAVLRPVIDPDYSATEGLTEQQTALLLTTARDAHLPAKYRPRAYALLLVLYGLCLRVDSLLAARVEDLGHDRGHHTLDVRLKGGSRKKKPVPPYVYDALMTHLNGRTSGHLFCTASGKPLDEPAVWRLIRSLAKRAGLPQATSIHPHVMKHNAITHALARPGARIDKIQSWADHQDARTTQRYNRRKELLDDSPSYELAAGLAHRLISMQGFS</sequence>
<dbReference type="PANTHER" id="PTHR30349:SF81">
    <property type="entry name" value="TYROSINE RECOMBINASE XERC"/>
    <property type="match status" value="1"/>
</dbReference>
<evidence type="ECO:0000256" key="1">
    <source>
        <dbReference type="ARBA" id="ARBA00023125"/>
    </source>
</evidence>
<evidence type="ECO:0000259" key="5">
    <source>
        <dbReference type="PROSITE" id="PS51900"/>
    </source>
</evidence>
<dbReference type="RefSeq" id="WP_153456010.1">
    <property type="nucleotide sequence ID" value="NZ_WEGJ01000029.1"/>
</dbReference>
<proteinExistence type="predicted"/>
<evidence type="ECO:0000313" key="7">
    <source>
        <dbReference type="Proteomes" id="UP000466345"/>
    </source>
</evidence>
<evidence type="ECO:0000313" key="6">
    <source>
        <dbReference type="EMBL" id="MQY15180.1"/>
    </source>
</evidence>
<dbReference type="InterPro" id="IPR050090">
    <property type="entry name" value="Tyrosine_recombinase_XerCD"/>
</dbReference>
<reference evidence="6 7" key="1">
    <citation type="submission" date="2019-10" db="EMBL/GenBank/DDBJ databases">
        <title>Streptomyces smaragdinus sp. nov. and Streptomyces fabii sp. nov., isolated from the gut of fungus growing-termite Macrotermes natalensis.</title>
        <authorList>
            <person name="Schwitalla J."/>
            <person name="Benndorf R."/>
            <person name="Martin K."/>
            <person name="De Beer W."/>
            <person name="Kaster A.-K."/>
            <person name="Vollmers J."/>
            <person name="Poulsen M."/>
            <person name="Beemelmanns C."/>
        </authorList>
    </citation>
    <scope>NUCLEOTIDE SEQUENCE [LARGE SCALE GENOMIC DNA]</scope>
    <source>
        <strain evidence="6 7">RB5</strain>
    </source>
</reference>
<dbReference type="GO" id="GO:0003677">
    <property type="term" value="F:DNA binding"/>
    <property type="evidence" value="ECO:0007669"/>
    <property type="project" value="UniProtKB-UniRule"/>
</dbReference>
<dbReference type="OrthoDB" id="4137935at2"/>
<dbReference type="Gene3D" id="1.10.443.10">
    <property type="entry name" value="Intergrase catalytic core"/>
    <property type="match status" value="1"/>
</dbReference>
<dbReference type="PROSITE" id="PS51898">
    <property type="entry name" value="TYR_RECOMBINASE"/>
    <property type="match status" value="1"/>
</dbReference>
<evidence type="ECO:0000256" key="3">
    <source>
        <dbReference type="PROSITE-ProRule" id="PRU01248"/>
    </source>
</evidence>
<keyword evidence="1 3" id="KW-0238">DNA-binding</keyword>
<feature type="domain" description="Core-binding (CB)" evidence="5">
    <location>
        <begin position="57"/>
        <end position="156"/>
    </location>
</feature>
<dbReference type="PANTHER" id="PTHR30349">
    <property type="entry name" value="PHAGE INTEGRASE-RELATED"/>
    <property type="match status" value="1"/>
</dbReference>
<dbReference type="EMBL" id="WEGJ01000029">
    <property type="protein sequence ID" value="MQY15180.1"/>
    <property type="molecule type" value="Genomic_DNA"/>
</dbReference>
<dbReference type="AlphaFoldDB" id="A0A7K0CNW9"/>
<dbReference type="InterPro" id="IPR010998">
    <property type="entry name" value="Integrase_recombinase_N"/>
</dbReference>
<keyword evidence="7" id="KW-1185">Reference proteome</keyword>
<dbReference type="SUPFAM" id="SSF56349">
    <property type="entry name" value="DNA breaking-rejoining enzymes"/>
    <property type="match status" value="1"/>
</dbReference>
<dbReference type="PROSITE" id="PS51900">
    <property type="entry name" value="CB"/>
    <property type="match status" value="1"/>
</dbReference>
<protein>
    <submittedName>
        <fullName evidence="6">Tyrosine recombinase XerC</fullName>
    </submittedName>
</protein>
<name>A0A7K0CNW9_9ACTN</name>
<dbReference type="InterPro" id="IPR013762">
    <property type="entry name" value="Integrase-like_cat_sf"/>
</dbReference>
<feature type="domain" description="Tyr recombinase" evidence="4">
    <location>
        <begin position="181"/>
        <end position="365"/>
    </location>
</feature>
<dbReference type="Pfam" id="PF00589">
    <property type="entry name" value="Phage_integrase"/>
    <property type="match status" value="1"/>
</dbReference>
<dbReference type="Proteomes" id="UP000466345">
    <property type="component" value="Unassembled WGS sequence"/>
</dbReference>
<keyword evidence="2" id="KW-0233">DNA recombination</keyword>
<evidence type="ECO:0000259" key="4">
    <source>
        <dbReference type="PROSITE" id="PS51898"/>
    </source>
</evidence>
<dbReference type="InterPro" id="IPR044068">
    <property type="entry name" value="CB"/>
</dbReference>
<dbReference type="GO" id="GO:0006310">
    <property type="term" value="P:DNA recombination"/>
    <property type="evidence" value="ECO:0007669"/>
    <property type="project" value="UniProtKB-KW"/>
</dbReference>
<accession>A0A7K0CNW9</accession>
<dbReference type="Gene3D" id="1.10.150.130">
    <property type="match status" value="1"/>
</dbReference>
<dbReference type="GO" id="GO:0015074">
    <property type="term" value="P:DNA integration"/>
    <property type="evidence" value="ECO:0007669"/>
    <property type="project" value="InterPro"/>
</dbReference>
<gene>
    <name evidence="6" type="primary">xerC_4</name>
    <name evidence="6" type="ORF">SRB5_53580</name>
</gene>